<dbReference type="InterPro" id="IPR018490">
    <property type="entry name" value="cNMP-bd_dom_sf"/>
</dbReference>
<dbReference type="InterPro" id="IPR000595">
    <property type="entry name" value="cNMP-bd_dom"/>
</dbReference>
<reference evidence="2 3" key="1">
    <citation type="submission" date="2019-07" db="EMBL/GenBank/DDBJ databases">
        <authorList>
            <person name="Huq M.A."/>
        </authorList>
    </citation>
    <scope>NUCLEOTIDE SEQUENCE [LARGE SCALE GENOMIC DNA]</scope>
    <source>
        <strain evidence="2 3">MAH-3</strain>
    </source>
</reference>
<dbReference type="InterPro" id="IPR014710">
    <property type="entry name" value="RmlC-like_jellyroll"/>
</dbReference>
<dbReference type="AlphaFoldDB" id="A0A556MYE0"/>
<dbReference type="RefSeq" id="WP_144333047.1">
    <property type="nucleotide sequence ID" value="NZ_VLPL01000004.1"/>
</dbReference>
<sequence length="190" mass="22565">MEAKDNLRQLIQMFSTFEENELDRIENCFKTRIFKKNTVLLASDEVCKTFYFINRGCLRTYFITKEGHEKTRYIMMEPSIGTALTSFISQRPSFEFIDALEESEVLAISRTDFYRLADEIPAWKNFYLKIMEMAYSFQNRKIESLVTLSAKERYEQLIRENPKVVQRVSNKILASYLDIKQETLSRLKSR</sequence>
<organism evidence="2 3">
    <name type="scientific">Fluviicola chungangensis</name>
    <dbReference type="NCBI Taxonomy" id="2597671"/>
    <lineage>
        <taxon>Bacteria</taxon>
        <taxon>Pseudomonadati</taxon>
        <taxon>Bacteroidota</taxon>
        <taxon>Flavobacteriia</taxon>
        <taxon>Flavobacteriales</taxon>
        <taxon>Crocinitomicaceae</taxon>
        <taxon>Fluviicola</taxon>
    </lineage>
</organism>
<evidence type="ECO:0000259" key="1">
    <source>
        <dbReference type="PROSITE" id="PS50042"/>
    </source>
</evidence>
<evidence type="ECO:0000313" key="2">
    <source>
        <dbReference type="EMBL" id="TSJ44932.1"/>
    </source>
</evidence>
<protein>
    <submittedName>
        <fullName evidence="2">Crp/Fnr family transcriptional regulator</fullName>
    </submittedName>
</protein>
<dbReference type="Proteomes" id="UP000316008">
    <property type="component" value="Unassembled WGS sequence"/>
</dbReference>
<dbReference type="OrthoDB" id="1092431at2"/>
<accession>A0A556MYE0</accession>
<feature type="domain" description="Cyclic nucleotide-binding" evidence="1">
    <location>
        <begin position="13"/>
        <end position="116"/>
    </location>
</feature>
<comment type="caution">
    <text evidence="2">The sequence shown here is derived from an EMBL/GenBank/DDBJ whole genome shotgun (WGS) entry which is preliminary data.</text>
</comment>
<dbReference type="SMART" id="SM00100">
    <property type="entry name" value="cNMP"/>
    <property type="match status" value="1"/>
</dbReference>
<dbReference type="SUPFAM" id="SSF51206">
    <property type="entry name" value="cAMP-binding domain-like"/>
    <property type="match status" value="1"/>
</dbReference>
<keyword evidence="3" id="KW-1185">Reference proteome</keyword>
<dbReference type="Pfam" id="PF00027">
    <property type="entry name" value="cNMP_binding"/>
    <property type="match status" value="1"/>
</dbReference>
<dbReference type="Gene3D" id="2.60.120.10">
    <property type="entry name" value="Jelly Rolls"/>
    <property type="match status" value="1"/>
</dbReference>
<dbReference type="CDD" id="cd00038">
    <property type="entry name" value="CAP_ED"/>
    <property type="match status" value="1"/>
</dbReference>
<proteinExistence type="predicted"/>
<name>A0A556MYE0_9FLAO</name>
<dbReference type="PROSITE" id="PS50042">
    <property type="entry name" value="CNMP_BINDING_3"/>
    <property type="match status" value="1"/>
</dbReference>
<evidence type="ECO:0000313" key="3">
    <source>
        <dbReference type="Proteomes" id="UP000316008"/>
    </source>
</evidence>
<gene>
    <name evidence="2" type="ORF">FO442_10065</name>
</gene>
<dbReference type="EMBL" id="VLPL01000004">
    <property type="protein sequence ID" value="TSJ44932.1"/>
    <property type="molecule type" value="Genomic_DNA"/>
</dbReference>